<sequence>MNENNCEVIDFVTGKIIDQEITEAENKKRQDKIKANEISKNKELLLYIEKVIQKNDENKKINPDQKVYSGIRTDLVCGLEEIKAHWDAGGRLKTLSCEIFVDWYLQKDNSIKQQD</sequence>
<proteinExistence type="predicted"/>
<dbReference type="EMBL" id="BARS01005416">
    <property type="protein sequence ID" value="GAF73053.1"/>
    <property type="molecule type" value="Genomic_DNA"/>
</dbReference>
<protein>
    <submittedName>
        <fullName evidence="1">Uncharacterized protein</fullName>
    </submittedName>
</protein>
<name>X0RW83_9ZZZZ</name>
<gene>
    <name evidence="1" type="ORF">S01H1_10614</name>
</gene>
<comment type="caution">
    <text evidence="1">The sequence shown here is derived from an EMBL/GenBank/DDBJ whole genome shotgun (WGS) entry which is preliminary data.</text>
</comment>
<organism evidence="1">
    <name type="scientific">marine sediment metagenome</name>
    <dbReference type="NCBI Taxonomy" id="412755"/>
    <lineage>
        <taxon>unclassified sequences</taxon>
        <taxon>metagenomes</taxon>
        <taxon>ecological metagenomes</taxon>
    </lineage>
</organism>
<evidence type="ECO:0000313" key="1">
    <source>
        <dbReference type="EMBL" id="GAF73053.1"/>
    </source>
</evidence>
<dbReference type="AlphaFoldDB" id="X0RW83"/>
<accession>X0RW83</accession>
<reference evidence="1" key="1">
    <citation type="journal article" date="2014" name="Front. Microbiol.">
        <title>High frequency of phylogenetically diverse reductive dehalogenase-homologous genes in deep subseafloor sedimentary metagenomes.</title>
        <authorList>
            <person name="Kawai M."/>
            <person name="Futagami T."/>
            <person name="Toyoda A."/>
            <person name="Takaki Y."/>
            <person name="Nishi S."/>
            <person name="Hori S."/>
            <person name="Arai W."/>
            <person name="Tsubouchi T."/>
            <person name="Morono Y."/>
            <person name="Uchiyama I."/>
            <person name="Ito T."/>
            <person name="Fujiyama A."/>
            <person name="Inagaki F."/>
            <person name="Takami H."/>
        </authorList>
    </citation>
    <scope>NUCLEOTIDE SEQUENCE</scope>
    <source>
        <strain evidence="1">Expedition CK06-06</strain>
    </source>
</reference>